<evidence type="ECO:0000313" key="1">
    <source>
        <dbReference type="EMBL" id="RAH64265.1"/>
    </source>
</evidence>
<accession>A0ACD1GSD5</accession>
<protein>
    <submittedName>
        <fullName evidence="1">Cytochrome P450</fullName>
    </submittedName>
</protein>
<evidence type="ECO:0000313" key="2">
    <source>
        <dbReference type="Proteomes" id="UP000249661"/>
    </source>
</evidence>
<gene>
    <name evidence="1" type="ORF">BO66DRAFT_432825</name>
</gene>
<name>A0ACD1GSD5_9EURO</name>
<dbReference type="EMBL" id="KZ825017">
    <property type="protein sequence ID" value="RAH64265.1"/>
    <property type="molecule type" value="Genomic_DNA"/>
</dbReference>
<reference evidence="1" key="1">
    <citation type="submission" date="2018-02" db="EMBL/GenBank/DDBJ databases">
        <title>The genomes of Aspergillus section Nigri reveals drivers in fungal speciation.</title>
        <authorList>
            <consortium name="DOE Joint Genome Institute"/>
            <person name="Vesth T.C."/>
            <person name="Nybo J."/>
            <person name="Theobald S."/>
            <person name="Brandl J."/>
            <person name="Frisvad J.C."/>
            <person name="Nielsen K.F."/>
            <person name="Lyhne E.K."/>
            <person name="Kogle M.E."/>
            <person name="Kuo A."/>
            <person name="Riley R."/>
            <person name="Clum A."/>
            <person name="Nolan M."/>
            <person name="Lipzen A."/>
            <person name="Salamov A."/>
            <person name="Henrissat B."/>
            <person name="Wiebenga A."/>
            <person name="De vries R.P."/>
            <person name="Grigoriev I.V."/>
            <person name="Mortensen U.H."/>
            <person name="Andersen M.R."/>
            <person name="Baker S.E."/>
        </authorList>
    </citation>
    <scope>NUCLEOTIDE SEQUENCE</scope>
    <source>
        <strain evidence="1">CBS 121060</strain>
    </source>
</reference>
<organism evidence="1 2">
    <name type="scientific">Aspergillus aculeatinus CBS 121060</name>
    <dbReference type="NCBI Taxonomy" id="1448322"/>
    <lineage>
        <taxon>Eukaryota</taxon>
        <taxon>Fungi</taxon>
        <taxon>Dikarya</taxon>
        <taxon>Ascomycota</taxon>
        <taxon>Pezizomycotina</taxon>
        <taxon>Eurotiomycetes</taxon>
        <taxon>Eurotiomycetidae</taxon>
        <taxon>Eurotiales</taxon>
        <taxon>Aspergillaceae</taxon>
        <taxon>Aspergillus</taxon>
        <taxon>Aspergillus subgen. Circumdati</taxon>
    </lineage>
</organism>
<sequence>MKPLLLHISCVAEMMRAPVHIVRPWYYRAHVRPSGLSIPSSKGILARLNSSSSHISTVETGHIEVKDGEGLIFVNNIFPSRLQWLLQGPLSGGRSYEQVLKRIDRPHLAASDPLHIIRRVFPQTLDIDIREVIPRFREGGAFVKYNRKDGLKDLDIVTAIQNHLKEHPIRPWFNPFQEVNVAHVHGRPWIEDLYRIPTPRLRVEFLPASSDGTAGEPTTEALYSVFRRYGKLKDIERQPSDSKVTPRYAFIVFSRARNAVMAKNCVHGFTIPEHEGGGKSGTRIKIKYEANIKLSMIKDWLLNHPRIVIPIIAALIAAITVTVFDPIRTFFIEMKIKATLQKEENSILRWIRNQVNKANIIYFGRRGSDPRRLTAIWEDRQGDIAQLQSWLMENAETFIVIHGPRGTGKRELVLDRALENYRYKVVIDCKQIQDAKGDTAKISRAASQVGYRPVFSWMNSMSSFIDLAAQGMIGTKAGFSETLDAQLSKIWQNTATALKKVALENKKNDEKEAHLSDEEYLEAHPEQRPVVVIDNFLHNFSEDSVVYDKLTEWAAGLTTGNIAHVIFLTTDVSFSKPLSKALPNSVFRTISLGDCSPEVGRKFVLSHLEYESKTGTKQTLDLGNLSDLDSCIQVLGGRVTDLEFMARRIEAGETPLAAVTRIIEQSASEILKMFILGSDTTSKPWTQEQAWHLIKTLANAKDAALPYNQILLSDLFKDNGEASLRALEQAELISINSVNGCPDVVKPGKPVYRAVFKRLTENKTLSSRLDLEILKQLISVENKSISKYEEELQLLGTLPKQPWELASRIKWLLGKVYSSQNKVSSYSSGFAHCMTIVVDGRSIQPLSRSAPALFLRGIRPCAWEMEGYDLVPGGLIRLARDGFNSVGWPTWVALLVSVCVATRLISGLQSRLGSGTEAGPTRSVRMVPYWLPWIGHGISFARDHVKLIGNARESMNEPVFGIYMGGTNHITIVAPSLVKAVFTARGISSADLMNYALRTVFGDRGALRSLSPADHHALSHSVPNLLMREPFLTEGTRTATRLIERQTPNLVTNCRSIVDQMQWERGSQALVVGQDDILVCEVNFFALIRHFVGHITTAIFTGESILEANPTLLPDVFTLDNHFLAVATGLPRLSHPGISAAHTARDRLLEVLTEFHKAFLAWDDGLDPGADFRDLDDISEPLRERIRKCKSLGLSARSSAPAHLSLLWAMNSNSPNVVFWHLLRIYADSALLGEIRQEITPFIKITRPSREETGLPFDEPPRMSIDTEGLIKSCLLLKASFYETLRLDSASLSFRNVTSDFTVTESEEDAALDGLSQPRSYKFKKGDAIVIPHAVIHNDHRYFSNPSQFDPLRFVTTDPDTGEKKASMDVIKPFGGGVSGCKGRAFAERKLLAFSAAIIALWDVEPAQGNDFAIPEHRPSAAAFLPKTDIRVRMRQRI</sequence>
<dbReference type="Proteomes" id="UP000249661">
    <property type="component" value="Unassembled WGS sequence"/>
</dbReference>
<proteinExistence type="predicted"/>
<keyword evidence="2" id="KW-1185">Reference proteome</keyword>